<keyword evidence="18" id="KW-1185">Reference proteome</keyword>
<protein>
    <recommendedName>
        <fullName evidence="2">protein-tyrosine-phosphatase</fullName>
        <ecNumber evidence="2">3.1.3.48</ecNumber>
    </recommendedName>
</protein>
<reference evidence="17" key="2">
    <citation type="journal article" date="2008" name="Bioinformatics">
        <title>Assembly reconciliation.</title>
        <authorList>
            <person name="Zimin A.V."/>
            <person name="Smith D.R."/>
            <person name="Sutton G."/>
            <person name="Yorke J.A."/>
        </authorList>
    </citation>
    <scope>NUCLEOTIDE SEQUENCE</scope>
    <source>
        <strain evidence="17">TSC#15081-1352.22</strain>
    </source>
</reference>
<feature type="region of interest" description="Disordered" evidence="11">
    <location>
        <begin position="1427"/>
        <end position="1451"/>
    </location>
</feature>
<evidence type="ECO:0000256" key="9">
    <source>
        <dbReference type="ARBA" id="ARBA00023136"/>
    </source>
</evidence>
<keyword evidence="3 12" id="KW-0812">Transmembrane</keyword>
<evidence type="ECO:0000313" key="17">
    <source>
        <dbReference type="EMBL" id="EDW09567.1"/>
    </source>
</evidence>
<dbReference type="InterPro" id="IPR036116">
    <property type="entry name" value="FN3_sf"/>
</dbReference>
<dbReference type="InterPro" id="IPR003961">
    <property type="entry name" value="FN3_dom"/>
</dbReference>
<evidence type="ECO:0000256" key="12">
    <source>
        <dbReference type="SAM" id="Phobius"/>
    </source>
</evidence>
<dbReference type="GO" id="GO:0008045">
    <property type="term" value="P:motor neuron axon guidance"/>
    <property type="evidence" value="ECO:0007669"/>
    <property type="project" value="EnsemblMetazoa"/>
</dbReference>
<dbReference type="OMA" id="GNTIKCH"/>
<dbReference type="GO" id="GO:0005886">
    <property type="term" value="C:plasma membrane"/>
    <property type="evidence" value="ECO:0007669"/>
    <property type="project" value="EnsemblMetazoa"/>
</dbReference>
<dbReference type="InterPro" id="IPR000387">
    <property type="entry name" value="Tyr_Pase_dom"/>
</dbReference>
<organism evidence="17 18">
    <name type="scientific">Drosophila mojavensis</name>
    <name type="common">Fruit fly</name>
    <dbReference type="NCBI Taxonomy" id="7230"/>
    <lineage>
        <taxon>Eukaryota</taxon>
        <taxon>Metazoa</taxon>
        <taxon>Ecdysozoa</taxon>
        <taxon>Arthropoda</taxon>
        <taxon>Hexapoda</taxon>
        <taxon>Insecta</taxon>
        <taxon>Pterygota</taxon>
        <taxon>Neoptera</taxon>
        <taxon>Endopterygota</taxon>
        <taxon>Diptera</taxon>
        <taxon>Brachycera</taxon>
        <taxon>Muscomorpha</taxon>
        <taxon>Ephydroidea</taxon>
        <taxon>Drosophilidae</taxon>
        <taxon>Drosophila</taxon>
    </lineage>
</organism>
<evidence type="ECO:0000256" key="4">
    <source>
        <dbReference type="ARBA" id="ARBA00022729"/>
    </source>
</evidence>
<dbReference type="Gene3D" id="2.60.40.10">
    <property type="entry name" value="Immunoglobulins"/>
    <property type="match status" value="3"/>
</dbReference>
<sequence>MRPKKHGKPRTRLYGLLCVPLILYAWTAAQAQAQAQTASALADQDPNDVAKITVISTPYTLSFSVSAEDKEKYIIENITCPAGSAASVAGGQFVCENLEPCTSYTTVVSLKGTTEGATVVQQNVIAYTEYKEPKTTLTSIEATETTIQLTWETTDRACVKHFEIQANAPDSTNSHQQFKDESSDTFVVLPCRTYNVTLETKNNASVTVGSDMRFVDTGYLEPGELQLIIVNGSNADTVVAWSDPINKSCIGSYTIVWRRDGCVSEEDQETTTATTEQEDDTTTAITDDWTGLTTVFPDSVTQSGTRAIECEWSYYSNDSTMKQYTISDLQGCALHTIEVYINAERNTTAKATKTFVSGEKLPGAISEPLEIINSTELHWSWSPPTDNAQCVANYHVNLTGPTQRSEYASDEQLTSETFVTFQNLEPCGIYNVEIVPISANGSRGTGFQSQSTLSEDQPTQILEPSKNTGPYFIELEWLTPSYADLCIDGYRISGWMDDDIEVVALSLSTQNNSVRFDKGLGACQGYTIQIIPYTKEKLDGELRRIEAETKAAIVNYEKIKFELVGNGATPHSLELNANNQDYNNHCQTIFAHFSCQTSADVPNTYAEKYVESYRDRGFQAVVEPLSPYTKYTCSVVLYNVAGPSGKKIVTGQQLETLTFFPEQPQNVRYHDSTKTSLTFVWEQPKHPNGPIKYYHAFLMRYEPDYFVPSTCNAVNEVIKPETKGDMMSTFNDLSPAVKYIMQVAALNDFGLSQYTAPVIGITQPDVSDPVTDLNVTSDGPALDPNSYSANVTISWTIPCKSNGQIQEFVLHITGVRAERRISYQEGVPPDNHDREGRMTHSITNLLPEVEYTVRVAVKTKNVDTLSASESKVWESPAGLPSGLDDDIVGKMRVSAYDTNHPTSSAIVNLPRDILNSESGKIKYVALLLSQKHCTDKPKLTYNVSKSWPPVASWDEVGGDCIQQYQTTPERWNPNDDIQNMRADKSEDITFIIGTDKCPDQTKRYCNGPLKPNTEYHMVVRLFTSSGYNDAALLEFKTEAAIKVTLILVSVCSCLLLAFILGLLVLYVRKRIAWHRDSGQGIEDPFGNVIAKNFALFYAEVAKPEKLAREFKEITVVALELSYSASELGSNKNRYADIYPYDKNRVILDIDTEGSDYINASFIDGHTRKKEYIATQGPKPESVMDFWRMILQHNVRVIVQVTQFREGNTIKCHEYFPYNMRGVSVTIKAKECFDIYDRTELTVVHEKYGLKEKVVHFFFKKWPDHGCPDDPNHLITFVKKVKAEKRPSYSPIVVHCSAGVGRTGTFIGLDLIMQRLKSESKINIFETVKKLRFQRMKMVQTLQQYTFLYSCTYELVKHKIPRAALKLEVRNKTDGGVPPLATPKKVSFPDTDLSRVESAVLDSPDPDSGSTAVQLPSRFSGLRRANDLDSLNEQPERNGLQRANGKSSECTI</sequence>
<feature type="domain" description="Fibronectin type-III" evidence="16">
    <location>
        <begin position="769"/>
        <end position="878"/>
    </location>
</feature>
<dbReference type="SMART" id="SM00404">
    <property type="entry name" value="PTPc_motif"/>
    <property type="match status" value="1"/>
</dbReference>
<accession>B4KT47</accession>
<evidence type="ECO:0000256" key="2">
    <source>
        <dbReference type="ARBA" id="ARBA00013064"/>
    </source>
</evidence>
<feature type="domain" description="Fibronectin type-III" evidence="16">
    <location>
        <begin position="663"/>
        <end position="765"/>
    </location>
</feature>
<feature type="domain" description="Tyrosine specific protein phosphatases" evidence="15">
    <location>
        <begin position="1271"/>
        <end position="1345"/>
    </location>
</feature>
<dbReference type="FunCoup" id="B4KT47">
    <property type="interactions" value="40"/>
</dbReference>
<keyword evidence="7" id="KW-0904">Protein phosphatase</keyword>
<dbReference type="EC" id="3.1.3.48" evidence="2"/>
<dbReference type="CDD" id="cd00063">
    <property type="entry name" value="FN3"/>
    <property type="match status" value="3"/>
</dbReference>
<evidence type="ECO:0000256" key="1">
    <source>
        <dbReference type="ARBA" id="ARBA00004479"/>
    </source>
</evidence>
<dbReference type="OrthoDB" id="5854685at2759"/>
<evidence type="ECO:0000259" key="16">
    <source>
        <dbReference type="PROSITE" id="PS50853"/>
    </source>
</evidence>
<evidence type="ECO:0000256" key="6">
    <source>
        <dbReference type="ARBA" id="ARBA00022801"/>
    </source>
</evidence>
<dbReference type="Gene3D" id="3.90.190.10">
    <property type="entry name" value="Protein tyrosine phosphatase superfamily"/>
    <property type="match status" value="1"/>
</dbReference>
<dbReference type="CDD" id="cd00047">
    <property type="entry name" value="PTPc"/>
    <property type="match status" value="1"/>
</dbReference>
<dbReference type="PROSITE" id="PS50055">
    <property type="entry name" value="TYR_PHOSPHATASE_PTP"/>
    <property type="match status" value="1"/>
</dbReference>
<evidence type="ECO:0000256" key="7">
    <source>
        <dbReference type="ARBA" id="ARBA00022912"/>
    </source>
</evidence>
<keyword evidence="9 12" id="KW-0472">Membrane</keyword>
<dbReference type="PROSITE" id="PS50853">
    <property type="entry name" value="FN3"/>
    <property type="match status" value="3"/>
</dbReference>
<dbReference type="KEGG" id="dmo:Dmoj_GI18965"/>
<proteinExistence type="predicted"/>
<feature type="domain" description="Tyrosine-protein phosphatase" evidence="14">
    <location>
        <begin position="1106"/>
        <end position="1354"/>
    </location>
</feature>
<dbReference type="Pfam" id="PF18861">
    <property type="entry name" value="PTP_tm"/>
    <property type="match status" value="1"/>
</dbReference>
<keyword evidence="4 13" id="KW-0732">Signal</keyword>
<dbReference type="InterPro" id="IPR041201">
    <property type="entry name" value="PTPRJ_TM"/>
</dbReference>
<feature type="signal peptide" evidence="13">
    <location>
        <begin position="1"/>
        <end position="31"/>
    </location>
</feature>
<reference evidence="17" key="3">
    <citation type="submission" date="2015-11" db="EMBL/GenBank/DDBJ databases">
        <authorList>
            <consortium name="FlyBase"/>
        </authorList>
    </citation>
    <scope>NUCLEOTIDE SEQUENCE</scope>
    <source>
        <strain evidence="17">TSC#15081-1352.22</strain>
    </source>
</reference>
<name>B4KT47_DROMO</name>
<dbReference type="Proteomes" id="UP000009192">
    <property type="component" value="Unassembled WGS sequence"/>
</dbReference>
<dbReference type="PROSITE" id="PS50056">
    <property type="entry name" value="TYR_PHOSPHATASE_2"/>
    <property type="match status" value="1"/>
</dbReference>
<dbReference type="SMART" id="SM00194">
    <property type="entry name" value="PTPc"/>
    <property type="match status" value="1"/>
</dbReference>
<dbReference type="PROSITE" id="PS00383">
    <property type="entry name" value="TYR_PHOSPHATASE_1"/>
    <property type="match status" value="1"/>
</dbReference>
<dbReference type="GO" id="GO:0035075">
    <property type="term" value="P:response to ecdysone"/>
    <property type="evidence" value="ECO:0007669"/>
    <property type="project" value="EnsemblMetazoa"/>
</dbReference>
<evidence type="ECO:0000259" key="15">
    <source>
        <dbReference type="PROSITE" id="PS50056"/>
    </source>
</evidence>
<dbReference type="InterPro" id="IPR000242">
    <property type="entry name" value="PTP_cat"/>
</dbReference>
<feature type="transmembrane region" description="Helical" evidence="12">
    <location>
        <begin position="1045"/>
        <end position="1067"/>
    </location>
</feature>
<dbReference type="InterPro" id="IPR050713">
    <property type="entry name" value="RTP_Phos/Ushers"/>
</dbReference>
<dbReference type="InterPro" id="IPR029021">
    <property type="entry name" value="Prot-tyrosine_phosphatase-like"/>
</dbReference>
<dbReference type="Pfam" id="PF00102">
    <property type="entry name" value="Y_phosphatase"/>
    <property type="match status" value="1"/>
</dbReference>
<comment type="subcellular location">
    <subcellularLocation>
        <location evidence="1">Membrane</location>
        <topology evidence="1">Single-pass type I membrane protein</topology>
    </subcellularLocation>
</comment>
<dbReference type="PRINTS" id="PR00700">
    <property type="entry name" value="PRTYPHPHTASE"/>
</dbReference>
<keyword evidence="6 17" id="KW-0378">Hydrolase</keyword>
<dbReference type="PANTHER" id="PTHR46957">
    <property type="entry name" value="CYTOKINE RECEPTOR"/>
    <property type="match status" value="1"/>
</dbReference>
<dbReference type="InterPro" id="IPR003595">
    <property type="entry name" value="Tyr_Pase_cat"/>
</dbReference>
<dbReference type="SMART" id="SM00060">
    <property type="entry name" value="FN3"/>
    <property type="match status" value="5"/>
</dbReference>
<dbReference type="SUPFAM" id="SSF52799">
    <property type="entry name" value="(Phosphotyrosine protein) phosphatases II"/>
    <property type="match status" value="1"/>
</dbReference>
<dbReference type="SMR" id="B4KT47"/>
<evidence type="ECO:0000256" key="3">
    <source>
        <dbReference type="ARBA" id="ARBA00022692"/>
    </source>
</evidence>
<dbReference type="InParanoid" id="B4KT47"/>
<evidence type="ECO:0000259" key="14">
    <source>
        <dbReference type="PROSITE" id="PS50055"/>
    </source>
</evidence>
<reference evidence="17 18" key="1">
    <citation type="journal article" date="2007" name="Nature">
        <title>Evolution of genes and genomes on the Drosophila phylogeny.</title>
        <authorList>
            <consortium name="Drosophila 12 Genomes Consortium"/>
            <person name="Clark A.G."/>
            <person name="Eisen M.B."/>
            <person name="Smith D.R."/>
            <person name="Bergman C.M."/>
            <person name="Oliver B."/>
            <person name="Markow T.A."/>
            <person name="Kaufman T.C."/>
            <person name="Kellis M."/>
            <person name="Gelbart W."/>
            <person name="Iyer V.N."/>
            <person name="Pollard D.A."/>
            <person name="Sackton T.B."/>
            <person name="Larracuente A.M."/>
            <person name="Singh N.D."/>
            <person name="Abad J.P."/>
            <person name="Abt D.N."/>
            <person name="Adryan B."/>
            <person name="Aguade M."/>
            <person name="Akashi H."/>
            <person name="Anderson W.W."/>
            <person name="Aquadro C.F."/>
            <person name="Ardell D.H."/>
            <person name="Arguello R."/>
            <person name="Artieri C.G."/>
            <person name="Barbash D.A."/>
            <person name="Barker D."/>
            <person name="Barsanti P."/>
            <person name="Batterham P."/>
            <person name="Batzoglou S."/>
            <person name="Begun D."/>
            <person name="Bhutkar A."/>
            <person name="Blanco E."/>
            <person name="Bosak S.A."/>
            <person name="Bradley R.K."/>
            <person name="Brand A.D."/>
            <person name="Brent M.R."/>
            <person name="Brooks A.N."/>
            <person name="Brown R.H."/>
            <person name="Butlin R.K."/>
            <person name="Caggese C."/>
            <person name="Calvi B.R."/>
            <person name="Bernardo de Carvalho A."/>
            <person name="Caspi A."/>
            <person name="Castrezana S."/>
            <person name="Celniker S.E."/>
            <person name="Chang J.L."/>
            <person name="Chapple C."/>
            <person name="Chatterji S."/>
            <person name="Chinwalla A."/>
            <person name="Civetta A."/>
            <person name="Clifton S.W."/>
            <person name="Comeron J.M."/>
            <person name="Costello J.C."/>
            <person name="Coyne J.A."/>
            <person name="Daub J."/>
            <person name="David R.G."/>
            <person name="Delcher A.L."/>
            <person name="Delehaunty K."/>
            <person name="Do C.B."/>
            <person name="Ebling H."/>
            <person name="Edwards K."/>
            <person name="Eickbush T."/>
            <person name="Evans J.D."/>
            <person name="Filipski A."/>
            <person name="Findeiss S."/>
            <person name="Freyhult E."/>
            <person name="Fulton L."/>
            <person name="Fulton R."/>
            <person name="Garcia A.C."/>
            <person name="Gardiner A."/>
            <person name="Garfield D.A."/>
            <person name="Garvin B.E."/>
            <person name="Gibson G."/>
            <person name="Gilbert D."/>
            <person name="Gnerre S."/>
            <person name="Godfrey J."/>
            <person name="Good R."/>
            <person name="Gotea V."/>
            <person name="Gravely B."/>
            <person name="Greenberg A.J."/>
            <person name="Griffiths-Jones S."/>
            <person name="Gross S."/>
            <person name="Guigo R."/>
            <person name="Gustafson E.A."/>
            <person name="Haerty W."/>
            <person name="Hahn M.W."/>
            <person name="Halligan D.L."/>
            <person name="Halpern A.L."/>
            <person name="Halter G.M."/>
            <person name="Han M.V."/>
            <person name="Heger A."/>
            <person name="Hillier L."/>
            <person name="Hinrichs A.S."/>
            <person name="Holmes I."/>
            <person name="Hoskins R.A."/>
            <person name="Hubisz M.J."/>
            <person name="Hultmark D."/>
            <person name="Huntley M.A."/>
            <person name="Jaffe D.B."/>
            <person name="Jagadeeshan S."/>
            <person name="Jeck W.R."/>
            <person name="Johnson J."/>
            <person name="Jones C.D."/>
            <person name="Jordan W.C."/>
            <person name="Karpen G.H."/>
            <person name="Kataoka E."/>
            <person name="Keightley P.D."/>
            <person name="Kheradpour P."/>
            <person name="Kirkness E.F."/>
            <person name="Koerich L.B."/>
            <person name="Kristiansen K."/>
            <person name="Kudrna D."/>
            <person name="Kulathinal R.J."/>
            <person name="Kumar S."/>
            <person name="Kwok R."/>
            <person name="Lander E."/>
            <person name="Langley C.H."/>
            <person name="Lapoint R."/>
            <person name="Lazzaro B.P."/>
            <person name="Lee S.J."/>
            <person name="Levesque L."/>
            <person name="Li R."/>
            <person name="Lin C.F."/>
            <person name="Lin M.F."/>
            <person name="Lindblad-Toh K."/>
            <person name="Llopart A."/>
            <person name="Long M."/>
            <person name="Low L."/>
            <person name="Lozovsky E."/>
            <person name="Lu J."/>
            <person name="Luo M."/>
            <person name="Machado C.A."/>
            <person name="Makalowski W."/>
            <person name="Marzo M."/>
            <person name="Matsuda M."/>
            <person name="Matzkin L."/>
            <person name="McAllister B."/>
            <person name="McBride C.S."/>
            <person name="McKernan B."/>
            <person name="McKernan K."/>
            <person name="Mendez-Lago M."/>
            <person name="Minx P."/>
            <person name="Mollenhauer M.U."/>
            <person name="Montooth K."/>
            <person name="Mount S.M."/>
            <person name="Mu X."/>
            <person name="Myers E."/>
            <person name="Negre B."/>
            <person name="Newfeld S."/>
            <person name="Nielsen R."/>
            <person name="Noor M.A."/>
            <person name="O'Grady P."/>
            <person name="Pachter L."/>
            <person name="Papaceit M."/>
            <person name="Parisi M.J."/>
            <person name="Parisi M."/>
            <person name="Parts L."/>
            <person name="Pedersen J.S."/>
            <person name="Pesole G."/>
            <person name="Phillippy A.M."/>
            <person name="Ponting C.P."/>
            <person name="Pop M."/>
            <person name="Porcelli D."/>
            <person name="Powell J.R."/>
            <person name="Prohaska S."/>
            <person name="Pruitt K."/>
            <person name="Puig M."/>
            <person name="Quesneville H."/>
            <person name="Ram K.R."/>
            <person name="Rand D."/>
            <person name="Rasmussen M.D."/>
            <person name="Reed L.K."/>
            <person name="Reenan R."/>
            <person name="Reily A."/>
            <person name="Remington K.A."/>
            <person name="Rieger T.T."/>
            <person name="Ritchie M.G."/>
            <person name="Robin C."/>
            <person name="Rogers Y.H."/>
            <person name="Rohde C."/>
            <person name="Rozas J."/>
            <person name="Rubenfield M.J."/>
            <person name="Ruiz A."/>
            <person name="Russo S."/>
            <person name="Salzberg S.L."/>
            <person name="Sanchez-Gracia A."/>
            <person name="Saranga D.J."/>
            <person name="Sato H."/>
            <person name="Schaeffer S.W."/>
            <person name="Schatz M.C."/>
            <person name="Schlenke T."/>
            <person name="Schwartz R."/>
            <person name="Segarra C."/>
            <person name="Singh R.S."/>
            <person name="Sirot L."/>
            <person name="Sirota M."/>
            <person name="Sisneros N.B."/>
            <person name="Smith C.D."/>
            <person name="Smith T.F."/>
            <person name="Spieth J."/>
            <person name="Stage D.E."/>
            <person name="Stark A."/>
            <person name="Stephan W."/>
            <person name="Strausberg R.L."/>
            <person name="Strempel S."/>
            <person name="Sturgill D."/>
            <person name="Sutton G."/>
            <person name="Sutton G.G."/>
            <person name="Tao W."/>
            <person name="Teichmann S."/>
            <person name="Tobari Y.N."/>
            <person name="Tomimura Y."/>
            <person name="Tsolas J.M."/>
            <person name="Valente V.L."/>
            <person name="Venter E."/>
            <person name="Venter J.C."/>
            <person name="Vicario S."/>
            <person name="Vieira F.G."/>
            <person name="Vilella A.J."/>
            <person name="Villasante A."/>
            <person name="Walenz B."/>
            <person name="Wang J."/>
            <person name="Wasserman M."/>
            <person name="Watts T."/>
            <person name="Wilson D."/>
            <person name="Wilson R.K."/>
            <person name="Wing R.A."/>
            <person name="Wolfner M.F."/>
            <person name="Wong A."/>
            <person name="Wong G.K."/>
            <person name="Wu C.I."/>
            <person name="Wu G."/>
            <person name="Yamamoto D."/>
            <person name="Yang H.P."/>
            <person name="Yang S.P."/>
            <person name="Yorke J.A."/>
            <person name="Yoshida K."/>
            <person name="Zdobnov E."/>
            <person name="Zhang P."/>
            <person name="Zhang Y."/>
            <person name="Zimin A.V."/>
            <person name="Baldwin J."/>
            <person name="Abdouelleil A."/>
            <person name="Abdulkadir J."/>
            <person name="Abebe A."/>
            <person name="Abera B."/>
            <person name="Abreu J."/>
            <person name="Acer S.C."/>
            <person name="Aftuck L."/>
            <person name="Alexander A."/>
            <person name="An P."/>
            <person name="Anderson E."/>
            <person name="Anderson S."/>
            <person name="Arachi H."/>
            <person name="Azer M."/>
            <person name="Bachantsang P."/>
            <person name="Barry A."/>
            <person name="Bayul T."/>
            <person name="Berlin A."/>
            <person name="Bessette D."/>
            <person name="Bloom T."/>
            <person name="Blye J."/>
            <person name="Boguslavskiy L."/>
            <person name="Bonnet C."/>
            <person name="Boukhgalter B."/>
            <person name="Bourzgui I."/>
            <person name="Brown A."/>
            <person name="Cahill P."/>
            <person name="Channer S."/>
            <person name="Cheshatsang Y."/>
            <person name="Chuda L."/>
            <person name="Citroen M."/>
            <person name="Collymore A."/>
            <person name="Cooke P."/>
            <person name="Costello M."/>
            <person name="D'Aco K."/>
            <person name="Daza R."/>
            <person name="De Haan G."/>
            <person name="DeGray S."/>
            <person name="DeMaso C."/>
            <person name="Dhargay N."/>
            <person name="Dooley K."/>
            <person name="Dooley E."/>
            <person name="Doricent M."/>
            <person name="Dorje P."/>
            <person name="Dorjee K."/>
            <person name="Dupes A."/>
            <person name="Elong R."/>
            <person name="Falk J."/>
            <person name="Farina A."/>
            <person name="Faro S."/>
            <person name="Ferguson D."/>
            <person name="Fisher S."/>
            <person name="Foley C.D."/>
            <person name="Franke A."/>
            <person name="Friedrich D."/>
            <person name="Gadbois L."/>
            <person name="Gearin G."/>
            <person name="Gearin C.R."/>
            <person name="Giannoukos G."/>
            <person name="Goode T."/>
            <person name="Graham J."/>
            <person name="Grandbois E."/>
            <person name="Grewal S."/>
            <person name="Gyaltsen K."/>
            <person name="Hafez N."/>
            <person name="Hagos B."/>
            <person name="Hall J."/>
            <person name="Henson C."/>
            <person name="Hollinger A."/>
            <person name="Honan T."/>
            <person name="Huard M.D."/>
            <person name="Hughes L."/>
            <person name="Hurhula B."/>
            <person name="Husby M.E."/>
            <person name="Kamat A."/>
            <person name="Kanga B."/>
            <person name="Kashin S."/>
            <person name="Khazanovich D."/>
            <person name="Kisner P."/>
            <person name="Lance K."/>
            <person name="Lara M."/>
            <person name="Lee W."/>
            <person name="Lennon N."/>
            <person name="Letendre F."/>
            <person name="LeVine R."/>
            <person name="Lipovsky A."/>
            <person name="Liu X."/>
            <person name="Liu J."/>
            <person name="Liu S."/>
            <person name="Lokyitsang T."/>
            <person name="Lokyitsang Y."/>
            <person name="Lubonja R."/>
            <person name="Lui A."/>
            <person name="MacDonald P."/>
            <person name="Magnisalis V."/>
            <person name="Maru K."/>
            <person name="Matthews C."/>
            <person name="McCusker W."/>
            <person name="McDonough S."/>
            <person name="Mehta T."/>
            <person name="Meldrim J."/>
            <person name="Meneus L."/>
            <person name="Mihai O."/>
            <person name="Mihalev A."/>
            <person name="Mihova T."/>
            <person name="Mittelman R."/>
            <person name="Mlenga V."/>
            <person name="Montmayeur A."/>
            <person name="Mulrain L."/>
            <person name="Navidi A."/>
            <person name="Naylor J."/>
            <person name="Negash T."/>
            <person name="Nguyen T."/>
            <person name="Nguyen N."/>
            <person name="Nicol R."/>
            <person name="Norbu C."/>
            <person name="Norbu N."/>
            <person name="Novod N."/>
            <person name="O'Neill B."/>
            <person name="Osman S."/>
            <person name="Markiewicz E."/>
            <person name="Oyono O.L."/>
            <person name="Patti C."/>
            <person name="Phunkhang P."/>
            <person name="Pierre F."/>
            <person name="Priest M."/>
            <person name="Raghuraman S."/>
            <person name="Rege F."/>
            <person name="Reyes R."/>
            <person name="Rise C."/>
            <person name="Rogov P."/>
            <person name="Ross K."/>
            <person name="Ryan E."/>
            <person name="Settipalli S."/>
            <person name="Shea T."/>
            <person name="Sherpa N."/>
            <person name="Shi L."/>
            <person name="Shih D."/>
            <person name="Sparrow T."/>
            <person name="Spaulding J."/>
            <person name="Stalker J."/>
            <person name="Stange-Thomann N."/>
            <person name="Stavropoulos S."/>
            <person name="Stone C."/>
            <person name="Strader C."/>
            <person name="Tesfaye S."/>
            <person name="Thomson T."/>
            <person name="Thoulutsang Y."/>
            <person name="Thoulutsang D."/>
            <person name="Topham K."/>
            <person name="Topping I."/>
            <person name="Tsamla T."/>
            <person name="Vassiliev H."/>
            <person name="Vo A."/>
            <person name="Wangchuk T."/>
            <person name="Wangdi T."/>
            <person name="Weiand M."/>
            <person name="Wilkinson J."/>
            <person name="Wilson A."/>
            <person name="Yadav S."/>
            <person name="Young G."/>
            <person name="Yu Q."/>
            <person name="Zembek L."/>
            <person name="Zhong D."/>
            <person name="Zimmer A."/>
            <person name="Zwirko Z."/>
            <person name="Jaffe D.B."/>
            <person name="Alvarez P."/>
            <person name="Brockman W."/>
            <person name="Butler J."/>
            <person name="Chin C."/>
            <person name="Gnerre S."/>
            <person name="Grabherr M."/>
            <person name="Kleber M."/>
            <person name="Mauceli E."/>
            <person name="MacCallum I."/>
        </authorList>
    </citation>
    <scope>NUCLEOTIDE SEQUENCE [LARGE SCALE GENOMIC DNA]</scope>
    <source>
        <strain evidence="17">TSC#15081-1352.22</strain>
        <strain evidence="18">Tucson 15081-1352.22</strain>
    </source>
</reference>
<feature type="chain" id="PRO_5014298758" description="protein-tyrosine-phosphatase" evidence="13">
    <location>
        <begin position="32"/>
        <end position="1451"/>
    </location>
</feature>
<evidence type="ECO:0000256" key="10">
    <source>
        <dbReference type="ARBA" id="ARBA00023180"/>
    </source>
</evidence>
<evidence type="ECO:0000256" key="5">
    <source>
        <dbReference type="ARBA" id="ARBA00022737"/>
    </source>
</evidence>
<dbReference type="FunFam" id="3.90.190.10:FF:000101">
    <property type="entry name" value="phosphatidylinositol phosphatase PTPRQ"/>
    <property type="match status" value="1"/>
</dbReference>
<dbReference type="PANTHER" id="PTHR46957:SF3">
    <property type="entry name" value="CYTOKINE RECEPTOR"/>
    <property type="match status" value="1"/>
</dbReference>
<dbReference type="GO" id="GO:0005001">
    <property type="term" value="F:transmembrane receptor protein tyrosine phosphatase activity"/>
    <property type="evidence" value="ECO:0007669"/>
    <property type="project" value="EnsemblMetazoa"/>
</dbReference>
<dbReference type="SUPFAM" id="SSF49265">
    <property type="entry name" value="Fibronectin type III"/>
    <property type="match status" value="2"/>
</dbReference>
<dbReference type="GO" id="GO:0035096">
    <property type="term" value="P:larval midgut cell programmed cell death"/>
    <property type="evidence" value="ECO:0007669"/>
    <property type="project" value="EnsemblMetazoa"/>
</dbReference>
<dbReference type="EMBL" id="CH933808">
    <property type="protein sequence ID" value="KRG04735.1"/>
    <property type="molecule type" value="Genomic_DNA"/>
</dbReference>
<dbReference type="InterPro" id="IPR016130">
    <property type="entry name" value="Tyr_Pase_AS"/>
</dbReference>
<evidence type="ECO:0000313" key="18">
    <source>
        <dbReference type="Proteomes" id="UP000009192"/>
    </source>
</evidence>
<keyword evidence="5" id="KW-0677">Repeat</keyword>
<dbReference type="HOGENOM" id="CLU_269830_0_0_1"/>
<dbReference type="EMBL" id="CH933808">
    <property type="protein sequence ID" value="EDW09567.1"/>
    <property type="molecule type" value="Genomic_DNA"/>
</dbReference>
<keyword evidence="8 12" id="KW-1133">Transmembrane helix</keyword>
<dbReference type="InterPro" id="IPR013783">
    <property type="entry name" value="Ig-like_fold"/>
</dbReference>
<keyword evidence="10" id="KW-0325">Glycoprotein</keyword>
<gene>
    <name evidence="17" type="primary">Dmoj\GI18965</name>
    <name evidence="17" type="ORF">Dmoj_GI18965</name>
</gene>
<dbReference type="eggNOG" id="KOG0791">
    <property type="taxonomic scope" value="Eukaryota"/>
</dbReference>
<evidence type="ECO:0000256" key="8">
    <source>
        <dbReference type="ARBA" id="ARBA00022989"/>
    </source>
</evidence>
<feature type="domain" description="Fibronectin type-III" evidence="16">
    <location>
        <begin position="361"/>
        <end position="464"/>
    </location>
</feature>
<evidence type="ECO:0000256" key="11">
    <source>
        <dbReference type="SAM" id="MobiDB-lite"/>
    </source>
</evidence>
<dbReference type="Pfam" id="PF00041">
    <property type="entry name" value="fn3"/>
    <property type="match status" value="2"/>
</dbReference>
<evidence type="ECO:0000256" key="13">
    <source>
        <dbReference type="SAM" id="SignalP"/>
    </source>
</evidence>